<dbReference type="PANTHER" id="PTHR45650">
    <property type="entry name" value="GDSL-LIKE LIPASE/ACYLHYDROLASE-RELATED"/>
    <property type="match status" value="1"/>
</dbReference>
<dbReference type="PANTHER" id="PTHR45650:SF2">
    <property type="entry name" value="OS06G0560700 PROTEIN"/>
    <property type="match status" value="1"/>
</dbReference>
<organism evidence="9">
    <name type="scientific">Salvia splendens</name>
    <name type="common">Scarlet sage</name>
    <dbReference type="NCBI Taxonomy" id="180675"/>
    <lineage>
        <taxon>Eukaryota</taxon>
        <taxon>Viridiplantae</taxon>
        <taxon>Streptophyta</taxon>
        <taxon>Embryophyta</taxon>
        <taxon>Tracheophyta</taxon>
        <taxon>Spermatophyta</taxon>
        <taxon>Magnoliopsida</taxon>
        <taxon>eudicotyledons</taxon>
        <taxon>Gunneridae</taxon>
        <taxon>Pentapetalae</taxon>
        <taxon>asterids</taxon>
        <taxon>lamiids</taxon>
        <taxon>Lamiales</taxon>
        <taxon>Lamiaceae</taxon>
        <taxon>Nepetoideae</taxon>
        <taxon>Mentheae</taxon>
        <taxon>Salviinae</taxon>
        <taxon>Salvia</taxon>
        <taxon>Salvia subgen. Calosphace</taxon>
        <taxon>core Calosphace</taxon>
    </lineage>
</organism>
<evidence type="ECO:0000256" key="5">
    <source>
        <dbReference type="ARBA" id="ARBA00022801"/>
    </source>
</evidence>
<keyword evidence="10" id="KW-1185">Reference proteome</keyword>
<evidence type="ECO:0000256" key="6">
    <source>
        <dbReference type="ARBA" id="ARBA00022963"/>
    </source>
</evidence>
<evidence type="ECO:0000256" key="7">
    <source>
        <dbReference type="ARBA" id="ARBA00023098"/>
    </source>
</evidence>
<evidence type="ECO:0000256" key="3">
    <source>
        <dbReference type="ARBA" id="ARBA00022525"/>
    </source>
</evidence>
<protein>
    <recommendedName>
        <fullName evidence="11">Zeta-carotene desaturase</fullName>
    </recommendedName>
</protein>
<accession>A0A8X8W6A7</accession>
<comment type="subcellular location">
    <subcellularLocation>
        <location evidence="1">Secreted</location>
    </subcellularLocation>
</comment>
<dbReference type="Gene3D" id="3.40.50.1110">
    <property type="entry name" value="SGNH hydrolase"/>
    <property type="match status" value="1"/>
</dbReference>
<proteinExistence type="inferred from homology"/>
<dbReference type="EMBL" id="PNBA02000020">
    <property type="protein sequence ID" value="KAG6388758.1"/>
    <property type="molecule type" value="Genomic_DNA"/>
</dbReference>
<reference evidence="9" key="1">
    <citation type="submission" date="2018-01" db="EMBL/GenBank/DDBJ databases">
        <authorList>
            <person name="Mao J.F."/>
        </authorList>
    </citation>
    <scope>NUCLEOTIDE SEQUENCE</scope>
    <source>
        <strain evidence="9">Huo1</strain>
        <tissue evidence="9">Leaf</tissue>
    </source>
</reference>
<comment type="caution">
    <text evidence="9">The sequence shown here is derived from an EMBL/GenBank/DDBJ whole genome shotgun (WGS) entry which is preliminary data.</text>
</comment>
<dbReference type="InterPro" id="IPR035669">
    <property type="entry name" value="SGNH_plant_lipase-like"/>
</dbReference>
<dbReference type="SUPFAM" id="SSF52266">
    <property type="entry name" value="SGNH hydrolase"/>
    <property type="match status" value="1"/>
</dbReference>
<evidence type="ECO:0008006" key="11">
    <source>
        <dbReference type="Google" id="ProtNLM"/>
    </source>
</evidence>
<dbReference type="GO" id="GO:0016788">
    <property type="term" value="F:hydrolase activity, acting on ester bonds"/>
    <property type="evidence" value="ECO:0007669"/>
    <property type="project" value="InterPro"/>
</dbReference>
<dbReference type="CDD" id="cd01837">
    <property type="entry name" value="SGNH_plant_lipase_like"/>
    <property type="match status" value="1"/>
</dbReference>
<evidence type="ECO:0000313" key="9">
    <source>
        <dbReference type="EMBL" id="KAG6388758.1"/>
    </source>
</evidence>
<gene>
    <name evidence="9" type="ORF">SASPL_150191</name>
</gene>
<dbReference type="GO" id="GO:0005576">
    <property type="term" value="C:extracellular region"/>
    <property type="evidence" value="ECO:0007669"/>
    <property type="project" value="UniProtKB-SubCell"/>
</dbReference>
<dbReference type="Proteomes" id="UP000298416">
    <property type="component" value="Unassembled WGS sequence"/>
</dbReference>
<dbReference type="InterPro" id="IPR001087">
    <property type="entry name" value="GDSL"/>
</dbReference>
<dbReference type="InterPro" id="IPR051238">
    <property type="entry name" value="GDSL_esterase/lipase"/>
</dbReference>
<reference evidence="9" key="2">
    <citation type="submission" date="2020-08" db="EMBL/GenBank/DDBJ databases">
        <title>Plant Genome Project.</title>
        <authorList>
            <person name="Zhang R.-G."/>
        </authorList>
    </citation>
    <scope>NUCLEOTIDE SEQUENCE</scope>
    <source>
        <strain evidence="9">Huo1</strain>
        <tissue evidence="9">Leaf</tissue>
    </source>
</reference>
<evidence type="ECO:0000256" key="2">
    <source>
        <dbReference type="ARBA" id="ARBA00008668"/>
    </source>
</evidence>
<keyword evidence="5" id="KW-0378">Hydrolase</keyword>
<comment type="similarity">
    <text evidence="2">Belongs to the 'GDSL' lipolytic enzyme family.</text>
</comment>
<keyword evidence="7" id="KW-0443">Lipid metabolism</keyword>
<feature type="chain" id="PRO_5036499344" description="Zeta-carotene desaturase" evidence="8">
    <location>
        <begin position="37"/>
        <end position="383"/>
    </location>
</feature>
<evidence type="ECO:0000256" key="1">
    <source>
        <dbReference type="ARBA" id="ARBA00004613"/>
    </source>
</evidence>
<dbReference type="GO" id="GO:0016042">
    <property type="term" value="P:lipid catabolic process"/>
    <property type="evidence" value="ECO:0007669"/>
    <property type="project" value="UniProtKB-KW"/>
</dbReference>
<feature type="signal peptide" evidence="8">
    <location>
        <begin position="1"/>
        <end position="36"/>
    </location>
</feature>
<name>A0A8X8W6A7_SALSN</name>
<keyword evidence="3" id="KW-0964">Secreted</keyword>
<keyword evidence="6" id="KW-0442">Lipid degradation</keyword>
<sequence length="383" mass="41379">MSILRKATTLQIMTMSQNLSLLCVFLIFSFTTPSTCQNTANHDCKTKGMFVFGSSLVDNGNNNFLTNSLAKADFSPYGVDFPLGPSGRFTNGENVIDILGKKLQLSDYIPSFTDPSTWGGKIVNGVNFASGGSGILDDTGALAGNVTSLNRQISNFEKVTLPELEQQFGNNNSKEILSDFLFVVGSGGNDYSLHYFLGLANSNVSLEAFTDSVTAILSAQLKRLHELGARKFVLMAINPNGCSPMALARVPTQEGCVENLNRASTMFNSNLKSLVDDIRPQMPGSNLVFVNAYKILSDVISSPRSYGFRDASNSCCEVRQVSEGGTGILCKRGGSICSNRSEYVFFDGLHPTQSVNDVIATKAFSSLIGDEVYPFNVDELSQI</sequence>
<dbReference type="InterPro" id="IPR036514">
    <property type="entry name" value="SGNH_hydro_sf"/>
</dbReference>
<dbReference type="AlphaFoldDB" id="A0A8X8W6A7"/>
<keyword evidence="4 8" id="KW-0732">Signal</keyword>
<evidence type="ECO:0000313" key="10">
    <source>
        <dbReference type="Proteomes" id="UP000298416"/>
    </source>
</evidence>
<dbReference type="Pfam" id="PF00657">
    <property type="entry name" value="Lipase_GDSL"/>
    <property type="match status" value="1"/>
</dbReference>
<evidence type="ECO:0000256" key="4">
    <source>
        <dbReference type="ARBA" id="ARBA00022729"/>
    </source>
</evidence>
<evidence type="ECO:0000256" key="8">
    <source>
        <dbReference type="SAM" id="SignalP"/>
    </source>
</evidence>